<feature type="region of interest" description="Disordered" evidence="1">
    <location>
        <begin position="1"/>
        <end position="244"/>
    </location>
</feature>
<feature type="compositionally biased region" description="Low complexity" evidence="1">
    <location>
        <begin position="38"/>
        <end position="58"/>
    </location>
</feature>
<gene>
    <name evidence="2" type="ORF">CROQUDRAFT_99778</name>
</gene>
<keyword evidence="3" id="KW-1185">Reference proteome</keyword>
<evidence type="ECO:0000313" key="3">
    <source>
        <dbReference type="Proteomes" id="UP000886653"/>
    </source>
</evidence>
<dbReference type="EMBL" id="MU167426">
    <property type="protein sequence ID" value="KAG0140700.1"/>
    <property type="molecule type" value="Genomic_DNA"/>
</dbReference>
<dbReference type="AlphaFoldDB" id="A0A9P6N6P8"/>
<feature type="compositionally biased region" description="Polar residues" evidence="1">
    <location>
        <begin position="147"/>
        <end position="175"/>
    </location>
</feature>
<comment type="caution">
    <text evidence="2">The sequence shown here is derived from an EMBL/GenBank/DDBJ whole genome shotgun (WGS) entry which is preliminary data.</text>
</comment>
<protein>
    <submittedName>
        <fullName evidence="2">Uncharacterized protein</fullName>
    </submittedName>
</protein>
<feature type="compositionally biased region" description="Polar residues" evidence="1">
    <location>
        <begin position="1"/>
        <end position="10"/>
    </location>
</feature>
<sequence length="244" mass="26831">MYNPLNTVPEIQTRKQDDLVEVAKLTPLPLSNTGSVEPTPGSPASSTPSRPRTARSPGGSTGSNVSELGETDRPSSTRQRRHSGHHSESRSNSQQSQRLELRDQGITSARSPLMHRSPGMDARTTGLESLGTQPFRLLSPEGRTRQRNYSSGIPSKNEQSIQATQPTRPWSTTFVDKQEIPATEQWSRPSENGSRRSHLGQDDADSGSSSHRTEQPSRTVKPEHRRSRLVAEEAKDPTHDRSAG</sequence>
<accession>A0A9P6N6P8</accession>
<name>A0A9P6N6P8_9BASI</name>
<reference evidence="2" key="1">
    <citation type="submission" date="2013-11" db="EMBL/GenBank/DDBJ databases">
        <title>Genome sequence of the fusiform rust pathogen reveals effectors for host alternation and coevolution with pine.</title>
        <authorList>
            <consortium name="DOE Joint Genome Institute"/>
            <person name="Smith K."/>
            <person name="Pendleton A."/>
            <person name="Kubisiak T."/>
            <person name="Anderson C."/>
            <person name="Salamov A."/>
            <person name="Aerts A."/>
            <person name="Riley R."/>
            <person name="Clum A."/>
            <person name="Lindquist E."/>
            <person name="Ence D."/>
            <person name="Campbell M."/>
            <person name="Kronenberg Z."/>
            <person name="Feau N."/>
            <person name="Dhillon B."/>
            <person name="Hamelin R."/>
            <person name="Burleigh J."/>
            <person name="Smith J."/>
            <person name="Yandell M."/>
            <person name="Nelson C."/>
            <person name="Grigoriev I."/>
            <person name="Davis J."/>
        </authorList>
    </citation>
    <scope>NUCLEOTIDE SEQUENCE</scope>
    <source>
        <strain evidence="2">G11</strain>
    </source>
</reference>
<feature type="compositionally biased region" description="Basic and acidic residues" evidence="1">
    <location>
        <begin position="229"/>
        <end position="244"/>
    </location>
</feature>
<evidence type="ECO:0000313" key="2">
    <source>
        <dbReference type="EMBL" id="KAG0140700.1"/>
    </source>
</evidence>
<proteinExistence type="predicted"/>
<evidence type="ECO:0000256" key="1">
    <source>
        <dbReference type="SAM" id="MobiDB-lite"/>
    </source>
</evidence>
<organism evidence="2 3">
    <name type="scientific">Cronartium quercuum f. sp. fusiforme G11</name>
    <dbReference type="NCBI Taxonomy" id="708437"/>
    <lineage>
        <taxon>Eukaryota</taxon>
        <taxon>Fungi</taxon>
        <taxon>Dikarya</taxon>
        <taxon>Basidiomycota</taxon>
        <taxon>Pucciniomycotina</taxon>
        <taxon>Pucciniomycetes</taxon>
        <taxon>Pucciniales</taxon>
        <taxon>Coleosporiaceae</taxon>
        <taxon>Cronartium</taxon>
    </lineage>
</organism>
<dbReference type="Proteomes" id="UP000886653">
    <property type="component" value="Unassembled WGS sequence"/>
</dbReference>